<dbReference type="EMBL" id="SACY01000001">
    <property type="protein sequence ID" value="RVU26635.1"/>
    <property type="molecule type" value="Genomic_DNA"/>
</dbReference>
<accession>A0A437PWJ2</accession>
<dbReference type="PANTHER" id="PTHR43201">
    <property type="entry name" value="ACYL-COA SYNTHETASE"/>
    <property type="match status" value="1"/>
</dbReference>
<dbReference type="InterPro" id="IPR000873">
    <property type="entry name" value="AMP-dep_synth/lig_dom"/>
</dbReference>
<evidence type="ECO:0000256" key="2">
    <source>
        <dbReference type="ARBA" id="ARBA00022598"/>
    </source>
</evidence>
<protein>
    <recommendedName>
        <fullName evidence="3">AMP-dependent synthetase/ligase domain-containing protein</fullName>
    </recommendedName>
</protein>
<comment type="caution">
    <text evidence="4">The sequence shown here is derived from an EMBL/GenBank/DDBJ whole genome shotgun (WGS) entry which is preliminary data.</text>
</comment>
<dbReference type="SUPFAM" id="SSF56801">
    <property type="entry name" value="Acetyl-CoA synthetase-like"/>
    <property type="match status" value="1"/>
</dbReference>
<evidence type="ECO:0000313" key="5">
    <source>
        <dbReference type="Proteomes" id="UP000282832"/>
    </source>
</evidence>
<dbReference type="RefSeq" id="WP_127802186.1">
    <property type="nucleotide sequence ID" value="NZ_SACY01000001.1"/>
</dbReference>
<evidence type="ECO:0000259" key="3">
    <source>
        <dbReference type="Pfam" id="PF00501"/>
    </source>
</evidence>
<dbReference type="PANTHER" id="PTHR43201:SF5">
    <property type="entry name" value="MEDIUM-CHAIN ACYL-COA LIGASE ACSF2, MITOCHONDRIAL"/>
    <property type="match status" value="1"/>
</dbReference>
<comment type="similarity">
    <text evidence="1">Belongs to the ATP-dependent AMP-binding enzyme family.</text>
</comment>
<dbReference type="Pfam" id="PF00501">
    <property type="entry name" value="AMP-binding"/>
    <property type="match status" value="1"/>
</dbReference>
<proteinExistence type="inferred from homology"/>
<name>A0A437PWJ2_9BACT</name>
<dbReference type="Gene3D" id="3.40.50.12780">
    <property type="entry name" value="N-terminal domain of ligase-like"/>
    <property type="match status" value="1"/>
</dbReference>
<keyword evidence="2" id="KW-0436">Ligase</keyword>
<dbReference type="InterPro" id="IPR042099">
    <property type="entry name" value="ANL_N_sf"/>
</dbReference>
<sequence length="351" mass="39877">MQVISFQNLDNFIPQSEFEEKVLLFCQDWRNNKQDFEFFTSGSTGTPKPLKIQREQMINSAQQTIDWLGLEKGNNAFLGLYPNYIAGAMVLVRALIAQMNLILVEPQENFFSEFTADLPPIHLASFVPNQWKTLLMCNLELNNYFGQAKGILLGGSDLDEETKAITSSQCRFPVYLTYGMTETVSHIAFQSLSMNLTNYLQTLPNVHISKDSNDCLVVSSPSTFGEKVVTQDLVEIISDSTFRIIGRNNRIINSAGLKINPIELEKEIGFYFKGINVSFFITGLLDEFYGQKVVLIVKGNEFIYWNDLIQYLKGKFDKNCLPKEYILVKKFEITTSGKLDILSTLRANNLN</sequence>
<dbReference type="Gene3D" id="3.30.300.30">
    <property type="match status" value="1"/>
</dbReference>
<keyword evidence="5" id="KW-1185">Reference proteome</keyword>
<gene>
    <name evidence="4" type="ORF">EOJ36_01170</name>
</gene>
<organism evidence="4 5">
    <name type="scientific">Sandaracinomonas limnophila</name>
    <dbReference type="NCBI Taxonomy" id="1862386"/>
    <lineage>
        <taxon>Bacteria</taxon>
        <taxon>Pseudomonadati</taxon>
        <taxon>Bacteroidota</taxon>
        <taxon>Cytophagia</taxon>
        <taxon>Cytophagales</taxon>
        <taxon>Flectobacillaceae</taxon>
        <taxon>Sandaracinomonas</taxon>
    </lineage>
</organism>
<dbReference type="GO" id="GO:0006631">
    <property type="term" value="P:fatty acid metabolic process"/>
    <property type="evidence" value="ECO:0007669"/>
    <property type="project" value="TreeGrafter"/>
</dbReference>
<reference evidence="4 5" key="1">
    <citation type="submission" date="2019-01" db="EMBL/GenBank/DDBJ databases">
        <authorList>
            <person name="Chen W.-M."/>
        </authorList>
    </citation>
    <scope>NUCLEOTIDE SEQUENCE [LARGE SCALE GENOMIC DNA]</scope>
    <source>
        <strain evidence="4 5">FSY-15</strain>
    </source>
</reference>
<evidence type="ECO:0000313" key="4">
    <source>
        <dbReference type="EMBL" id="RVU26635.1"/>
    </source>
</evidence>
<dbReference type="AlphaFoldDB" id="A0A437PWJ2"/>
<dbReference type="GO" id="GO:0031956">
    <property type="term" value="F:medium-chain fatty acid-CoA ligase activity"/>
    <property type="evidence" value="ECO:0007669"/>
    <property type="project" value="TreeGrafter"/>
</dbReference>
<dbReference type="InterPro" id="IPR045851">
    <property type="entry name" value="AMP-bd_C_sf"/>
</dbReference>
<evidence type="ECO:0000256" key="1">
    <source>
        <dbReference type="ARBA" id="ARBA00006432"/>
    </source>
</evidence>
<dbReference type="Proteomes" id="UP000282832">
    <property type="component" value="Unassembled WGS sequence"/>
</dbReference>
<feature type="domain" description="AMP-dependent synthetase/ligase" evidence="3">
    <location>
        <begin position="38"/>
        <end position="189"/>
    </location>
</feature>
<dbReference type="OrthoDB" id="8870348at2"/>